<dbReference type="Gene3D" id="2.40.50.1020">
    <property type="entry name" value="LytTr DNA-binding domain"/>
    <property type="match status" value="1"/>
</dbReference>
<proteinExistence type="predicted"/>
<dbReference type="GO" id="GO:0000156">
    <property type="term" value="F:phosphorelay response regulator activity"/>
    <property type="evidence" value="ECO:0007669"/>
    <property type="project" value="InterPro"/>
</dbReference>
<sequence length="146" mass="17461">MKVRVKYNNALSEDEVIIQANENAENLPDIVQYIKQLSNRKTFTGKHNDEIHFIKQRDIICFRMENKILTIYTWNQHFTLNERLYTIKKQLSSNFLQISKSEIINIDYIDHLKLNKNGTIEIRFSNDDFTYSSRRYLSIIKEALKL</sequence>
<keyword evidence="10" id="KW-1185">Reference proteome</keyword>
<evidence type="ECO:0000313" key="10">
    <source>
        <dbReference type="Proteomes" id="UP001152422"/>
    </source>
</evidence>
<keyword evidence="3" id="KW-0805">Transcription regulation</keyword>
<comment type="subcellular location">
    <subcellularLocation>
        <location evidence="1">Cytoplasm</location>
    </subcellularLocation>
</comment>
<comment type="caution">
    <text evidence="7">The sequence shown here is derived from an EMBL/GenBank/DDBJ whole genome shotgun (WGS) entry which is preliminary data.</text>
</comment>
<keyword evidence="5" id="KW-0804">Transcription</keyword>
<dbReference type="PROSITE" id="PS50930">
    <property type="entry name" value="HTH_LYTTR"/>
    <property type="match status" value="1"/>
</dbReference>
<evidence type="ECO:0000313" key="8">
    <source>
        <dbReference type="EMBL" id="OEK58755.1"/>
    </source>
</evidence>
<dbReference type="RefSeq" id="WP_064783289.1">
    <property type="nucleotide sequence ID" value="NZ_CP068063.1"/>
</dbReference>
<evidence type="ECO:0000256" key="4">
    <source>
        <dbReference type="ARBA" id="ARBA00023125"/>
    </source>
</evidence>
<dbReference type="EMBL" id="JAMBQA010000003">
    <property type="protein sequence ID" value="MDG0846022.1"/>
    <property type="molecule type" value="Genomic_DNA"/>
</dbReference>
<evidence type="ECO:0000313" key="7">
    <source>
        <dbReference type="EMBL" id="MDG0846022.1"/>
    </source>
</evidence>
<dbReference type="InterPro" id="IPR046947">
    <property type="entry name" value="LytR-like"/>
</dbReference>
<keyword evidence="4" id="KW-0238">DNA-binding</keyword>
<reference evidence="7" key="3">
    <citation type="submission" date="2022-05" db="EMBL/GenBank/DDBJ databases">
        <title>Comparative genomics of Staphylococcus equorum isolates.</title>
        <authorList>
            <person name="Luelf R.H."/>
        </authorList>
    </citation>
    <scope>NUCLEOTIDE SEQUENCE</scope>
    <source>
        <strain evidence="7">TMW 2.2497</strain>
    </source>
</reference>
<evidence type="ECO:0000256" key="5">
    <source>
        <dbReference type="ARBA" id="ARBA00023163"/>
    </source>
</evidence>
<gene>
    <name evidence="8" type="ORF">ASS94_01485</name>
    <name evidence="7" type="ORF">M4L89_07260</name>
</gene>
<protein>
    <submittedName>
        <fullName evidence="7">LytTR family transcriptional regulator</fullName>
    </submittedName>
</protein>
<dbReference type="Proteomes" id="UP000095464">
    <property type="component" value="Unassembled WGS sequence"/>
</dbReference>
<feature type="domain" description="HTH LytTR-type" evidence="6">
    <location>
        <begin position="43"/>
        <end position="146"/>
    </location>
</feature>
<dbReference type="GO" id="GO:0003677">
    <property type="term" value="F:DNA binding"/>
    <property type="evidence" value="ECO:0007669"/>
    <property type="project" value="UniProtKB-KW"/>
</dbReference>
<dbReference type="PANTHER" id="PTHR37299">
    <property type="entry name" value="TRANSCRIPTIONAL REGULATOR-RELATED"/>
    <property type="match status" value="1"/>
</dbReference>
<dbReference type="PANTHER" id="PTHR37299:SF2">
    <property type="entry name" value="HTH LYTTR-TYPE DOMAIN-CONTAINING PROTEIN"/>
    <property type="match status" value="1"/>
</dbReference>
<dbReference type="InterPro" id="IPR007492">
    <property type="entry name" value="LytTR_DNA-bd_dom"/>
</dbReference>
<evidence type="ECO:0000259" key="6">
    <source>
        <dbReference type="PROSITE" id="PS50930"/>
    </source>
</evidence>
<dbReference type="Pfam" id="PF04397">
    <property type="entry name" value="LytTR"/>
    <property type="match status" value="1"/>
</dbReference>
<name>A0A1E5TM89_9STAP</name>
<dbReference type="Proteomes" id="UP001152422">
    <property type="component" value="Unassembled WGS sequence"/>
</dbReference>
<dbReference type="EMBL" id="LNPX01000006">
    <property type="protein sequence ID" value="OEK58755.1"/>
    <property type="molecule type" value="Genomic_DNA"/>
</dbReference>
<dbReference type="AlphaFoldDB" id="A0A1E5TM89"/>
<keyword evidence="2" id="KW-0963">Cytoplasm</keyword>
<evidence type="ECO:0000313" key="9">
    <source>
        <dbReference type="Proteomes" id="UP000095464"/>
    </source>
</evidence>
<organism evidence="7 10">
    <name type="scientific">Staphylococcus equorum</name>
    <dbReference type="NCBI Taxonomy" id="246432"/>
    <lineage>
        <taxon>Bacteria</taxon>
        <taxon>Bacillati</taxon>
        <taxon>Bacillota</taxon>
        <taxon>Bacilli</taxon>
        <taxon>Bacillales</taxon>
        <taxon>Staphylococcaceae</taxon>
        <taxon>Staphylococcus</taxon>
    </lineage>
</organism>
<reference evidence="9" key="1">
    <citation type="submission" date="2015-11" db="EMBL/GenBank/DDBJ databases">
        <title>Genomic diversity of Staphylococcus saprophyticus strains from urinary tract infections, animal surfaces, and fermented foods.</title>
        <authorList>
            <person name="Wolfe B.E."/>
        </authorList>
    </citation>
    <scope>NUCLEOTIDE SEQUENCE [LARGE SCALE GENOMIC DNA]</scope>
    <source>
        <strain evidence="9">738_7</strain>
    </source>
</reference>
<reference evidence="8" key="2">
    <citation type="submission" date="2015-11" db="EMBL/GenBank/DDBJ databases">
        <authorList>
            <person name="Wolfe B.E."/>
        </authorList>
    </citation>
    <scope>NUCLEOTIDE SEQUENCE</scope>
    <source>
        <strain evidence="8">738_7</strain>
    </source>
</reference>
<dbReference type="SMART" id="SM00850">
    <property type="entry name" value="LytTR"/>
    <property type="match status" value="1"/>
</dbReference>
<evidence type="ECO:0000256" key="2">
    <source>
        <dbReference type="ARBA" id="ARBA00022490"/>
    </source>
</evidence>
<accession>A0A1E5TM89</accession>
<evidence type="ECO:0000256" key="1">
    <source>
        <dbReference type="ARBA" id="ARBA00004496"/>
    </source>
</evidence>
<dbReference type="GO" id="GO:0005737">
    <property type="term" value="C:cytoplasm"/>
    <property type="evidence" value="ECO:0007669"/>
    <property type="project" value="UniProtKB-SubCell"/>
</dbReference>
<evidence type="ECO:0000256" key="3">
    <source>
        <dbReference type="ARBA" id="ARBA00023015"/>
    </source>
</evidence>